<feature type="domain" description="WRKY" evidence="7">
    <location>
        <begin position="68"/>
        <end position="134"/>
    </location>
</feature>
<dbReference type="EMBL" id="JANAVB010008399">
    <property type="protein sequence ID" value="KAJ6841714.1"/>
    <property type="molecule type" value="Genomic_DNA"/>
</dbReference>
<evidence type="ECO:0000313" key="8">
    <source>
        <dbReference type="EMBL" id="KAJ6841714.1"/>
    </source>
</evidence>
<keyword evidence="9" id="KW-1185">Reference proteome</keyword>
<keyword evidence="5" id="KW-0539">Nucleus</keyword>
<sequence length="237" mass="25919">MEGKKRLAVLRESETFDIENVESASGDPKSRLSSQSSPSPSPRWSSRRSVDKRVVSFPISRAVTGAASETTPPADSWAWRKYGQKPIKGSPYPRGYYRCSSSKGCPARKQVERSRVDPTMLVVTYSADHVHSPMTGADDSKETRLPDPDPIHESPPQPKFSDLIADEPDLMAMPDDFWVSEAGSAPSSTWAELALDDCGKSGAAGEEDDGLFDGLGELPEYSVAFRRSYLERQMAAG</sequence>
<reference evidence="8" key="2">
    <citation type="submission" date="2023-04" db="EMBL/GenBank/DDBJ databases">
        <authorList>
            <person name="Bruccoleri R.E."/>
            <person name="Oakeley E.J."/>
            <person name="Faust A.-M."/>
            <person name="Dessus-Babus S."/>
            <person name="Altorfer M."/>
            <person name="Burckhardt D."/>
            <person name="Oertli M."/>
            <person name="Naumann U."/>
            <person name="Petersen F."/>
            <person name="Wong J."/>
        </authorList>
    </citation>
    <scope>NUCLEOTIDE SEQUENCE</scope>
    <source>
        <strain evidence="8">GSM-AAB239-AS_SAM_17_03QT</strain>
        <tissue evidence="8">Leaf</tissue>
    </source>
</reference>
<dbReference type="FunFam" id="2.20.25.80:FF:000004">
    <property type="entry name" value="WRKY transcription factor 65"/>
    <property type="match status" value="1"/>
</dbReference>
<dbReference type="AlphaFoldDB" id="A0AAX6HMB7"/>
<organism evidence="8 9">
    <name type="scientific">Iris pallida</name>
    <name type="common">Sweet iris</name>
    <dbReference type="NCBI Taxonomy" id="29817"/>
    <lineage>
        <taxon>Eukaryota</taxon>
        <taxon>Viridiplantae</taxon>
        <taxon>Streptophyta</taxon>
        <taxon>Embryophyta</taxon>
        <taxon>Tracheophyta</taxon>
        <taxon>Spermatophyta</taxon>
        <taxon>Magnoliopsida</taxon>
        <taxon>Liliopsida</taxon>
        <taxon>Asparagales</taxon>
        <taxon>Iridaceae</taxon>
        <taxon>Iridoideae</taxon>
        <taxon>Irideae</taxon>
        <taxon>Iris</taxon>
    </lineage>
</organism>
<dbReference type="InterPro" id="IPR044810">
    <property type="entry name" value="WRKY_plant"/>
</dbReference>
<dbReference type="Gene3D" id="2.20.25.80">
    <property type="entry name" value="WRKY domain"/>
    <property type="match status" value="1"/>
</dbReference>
<protein>
    <submittedName>
        <fullName evidence="8">WRKY transcription factor 65</fullName>
    </submittedName>
</protein>
<keyword evidence="3" id="KW-0238">DNA-binding</keyword>
<dbReference type="SMART" id="SM00774">
    <property type="entry name" value="WRKY"/>
    <property type="match status" value="1"/>
</dbReference>
<dbReference type="PANTHER" id="PTHR32096:SF19">
    <property type="entry name" value="OS01G0750100 PROTEIN"/>
    <property type="match status" value="1"/>
</dbReference>
<dbReference type="PROSITE" id="PS50811">
    <property type="entry name" value="WRKY"/>
    <property type="match status" value="1"/>
</dbReference>
<evidence type="ECO:0000259" key="7">
    <source>
        <dbReference type="PROSITE" id="PS50811"/>
    </source>
</evidence>
<evidence type="ECO:0000256" key="5">
    <source>
        <dbReference type="ARBA" id="ARBA00023242"/>
    </source>
</evidence>
<evidence type="ECO:0000256" key="4">
    <source>
        <dbReference type="ARBA" id="ARBA00023163"/>
    </source>
</evidence>
<dbReference type="SUPFAM" id="SSF118290">
    <property type="entry name" value="WRKY DNA-binding domain"/>
    <property type="match status" value="1"/>
</dbReference>
<gene>
    <name evidence="8" type="ORF">M6B38_304820</name>
</gene>
<feature type="compositionally biased region" description="Basic and acidic residues" evidence="6">
    <location>
        <begin position="138"/>
        <end position="152"/>
    </location>
</feature>
<comment type="subcellular location">
    <subcellularLocation>
        <location evidence="1">Nucleus</location>
    </subcellularLocation>
</comment>
<dbReference type="PANTHER" id="PTHR32096">
    <property type="entry name" value="WRKY TRANSCRIPTION FACTOR 30-RELATED-RELATED"/>
    <property type="match status" value="1"/>
</dbReference>
<keyword evidence="4" id="KW-0804">Transcription</keyword>
<dbReference type="GO" id="GO:0003700">
    <property type="term" value="F:DNA-binding transcription factor activity"/>
    <property type="evidence" value="ECO:0007669"/>
    <property type="project" value="InterPro"/>
</dbReference>
<dbReference type="Proteomes" id="UP001140949">
    <property type="component" value="Unassembled WGS sequence"/>
</dbReference>
<comment type="caution">
    <text evidence="8">The sequence shown here is derived from an EMBL/GenBank/DDBJ whole genome shotgun (WGS) entry which is preliminary data.</text>
</comment>
<feature type="region of interest" description="Disordered" evidence="6">
    <location>
        <begin position="130"/>
        <end position="163"/>
    </location>
</feature>
<dbReference type="Pfam" id="PF03106">
    <property type="entry name" value="WRKY"/>
    <property type="match status" value="1"/>
</dbReference>
<dbReference type="GO" id="GO:0005634">
    <property type="term" value="C:nucleus"/>
    <property type="evidence" value="ECO:0007669"/>
    <property type="project" value="UniProtKB-SubCell"/>
</dbReference>
<feature type="region of interest" description="Disordered" evidence="6">
    <location>
        <begin position="18"/>
        <end position="51"/>
    </location>
</feature>
<evidence type="ECO:0000256" key="2">
    <source>
        <dbReference type="ARBA" id="ARBA00023015"/>
    </source>
</evidence>
<dbReference type="InterPro" id="IPR036576">
    <property type="entry name" value="WRKY_dom_sf"/>
</dbReference>
<name>A0AAX6HMB7_IRIPA</name>
<dbReference type="GO" id="GO:0000976">
    <property type="term" value="F:transcription cis-regulatory region binding"/>
    <property type="evidence" value="ECO:0007669"/>
    <property type="project" value="TreeGrafter"/>
</dbReference>
<evidence type="ECO:0000256" key="6">
    <source>
        <dbReference type="SAM" id="MobiDB-lite"/>
    </source>
</evidence>
<accession>A0AAX6HMB7</accession>
<proteinExistence type="predicted"/>
<evidence type="ECO:0000313" key="9">
    <source>
        <dbReference type="Proteomes" id="UP001140949"/>
    </source>
</evidence>
<feature type="compositionally biased region" description="Low complexity" evidence="6">
    <location>
        <begin position="31"/>
        <end position="44"/>
    </location>
</feature>
<reference evidence="8" key="1">
    <citation type="journal article" date="2023" name="GigaByte">
        <title>Genome assembly of the bearded iris, Iris pallida Lam.</title>
        <authorList>
            <person name="Bruccoleri R.E."/>
            <person name="Oakeley E.J."/>
            <person name="Faust A.M.E."/>
            <person name="Altorfer M."/>
            <person name="Dessus-Babus S."/>
            <person name="Burckhardt D."/>
            <person name="Oertli M."/>
            <person name="Naumann U."/>
            <person name="Petersen F."/>
            <person name="Wong J."/>
        </authorList>
    </citation>
    <scope>NUCLEOTIDE SEQUENCE</scope>
    <source>
        <strain evidence="8">GSM-AAB239-AS_SAM_17_03QT</strain>
    </source>
</reference>
<dbReference type="InterPro" id="IPR003657">
    <property type="entry name" value="WRKY_dom"/>
</dbReference>
<keyword evidence="2" id="KW-0805">Transcription regulation</keyword>
<evidence type="ECO:0000256" key="3">
    <source>
        <dbReference type="ARBA" id="ARBA00023125"/>
    </source>
</evidence>
<evidence type="ECO:0000256" key="1">
    <source>
        <dbReference type="ARBA" id="ARBA00004123"/>
    </source>
</evidence>